<dbReference type="Gene3D" id="3.40.720.10">
    <property type="entry name" value="Alkaline Phosphatase, subunit A"/>
    <property type="match status" value="1"/>
</dbReference>
<evidence type="ECO:0000256" key="1">
    <source>
        <dbReference type="ARBA" id="ARBA00022723"/>
    </source>
</evidence>
<keyword evidence="2 4" id="KW-0378">Hydrolase</keyword>
<dbReference type="AlphaFoldDB" id="A0A3P4B3Z3"/>
<dbReference type="GO" id="GO:0004065">
    <property type="term" value="F:arylsulfatase activity"/>
    <property type="evidence" value="ECO:0007669"/>
    <property type="project" value="UniProtKB-EC"/>
</dbReference>
<evidence type="ECO:0000313" key="4">
    <source>
        <dbReference type="EMBL" id="VCU71013.1"/>
    </source>
</evidence>
<proteinExistence type="predicted"/>
<evidence type="ECO:0000256" key="2">
    <source>
        <dbReference type="ARBA" id="ARBA00022801"/>
    </source>
</evidence>
<organism evidence="4 5">
    <name type="scientific">Pigmentiphaga humi</name>
    <dbReference type="NCBI Taxonomy" id="2478468"/>
    <lineage>
        <taxon>Bacteria</taxon>
        <taxon>Pseudomonadati</taxon>
        <taxon>Pseudomonadota</taxon>
        <taxon>Betaproteobacteria</taxon>
        <taxon>Burkholderiales</taxon>
        <taxon>Alcaligenaceae</taxon>
        <taxon>Pigmentiphaga</taxon>
    </lineage>
</organism>
<dbReference type="GO" id="GO:0005737">
    <property type="term" value="C:cytoplasm"/>
    <property type="evidence" value="ECO:0007669"/>
    <property type="project" value="TreeGrafter"/>
</dbReference>
<dbReference type="PANTHER" id="PTHR45953:SF1">
    <property type="entry name" value="IDURONATE 2-SULFATASE"/>
    <property type="match status" value="1"/>
</dbReference>
<dbReference type="EC" id="3.1.6.1" evidence="4"/>
<evidence type="ECO:0000313" key="5">
    <source>
        <dbReference type="Proteomes" id="UP000277294"/>
    </source>
</evidence>
<dbReference type="OrthoDB" id="9766107at2"/>
<dbReference type="InterPro" id="IPR000917">
    <property type="entry name" value="Sulfatase_N"/>
</dbReference>
<dbReference type="GO" id="GO:0046872">
    <property type="term" value="F:metal ion binding"/>
    <property type="evidence" value="ECO:0007669"/>
    <property type="project" value="UniProtKB-KW"/>
</dbReference>
<name>A0A3P4B3Z3_9BURK</name>
<accession>A0A3P4B3Z3</accession>
<reference evidence="4 5" key="1">
    <citation type="submission" date="2018-10" db="EMBL/GenBank/DDBJ databases">
        <authorList>
            <person name="Criscuolo A."/>
        </authorList>
    </citation>
    <scope>NUCLEOTIDE SEQUENCE [LARGE SCALE GENOMIC DNA]</scope>
    <source>
        <strain evidence="4">DnA1</strain>
    </source>
</reference>
<dbReference type="EMBL" id="UWPJ01000024">
    <property type="protein sequence ID" value="VCU71013.1"/>
    <property type="molecule type" value="Genomic_DNA"/>
</dbReference>
<dbReference type="InterPro" id="IPR017850">
    <property type="entry name" value="Alkaline_phosphatase_core_sf"/>
</dbReference>
<dbReference type="RefSeq" id="WP_124080480.1">
    <property type="nucleotide sequence ID" value="NZ_UWPJ01000024.1"/>
</dbReference>
<dbReference type="Proteomes" id="UP000277294">
    <property type="component" value="Unassembled WGS sequence"/>
</dbReference>
<keyword evidence="1" id="KW-0479">Metal-binding</keyword>
<protein>
    <submittedName>
        <fullName evidence="4">Arylsulfatase</fullName>
        <ecNumber evidence="4">3.1.6.1</ecNumber>
    </submittedName>
</protein>
<gene>
    <name evidence="4" type="ORF">PIGHUM_03093</name>
</gene>
<sequence length="538" mass="60801">MNIQAPTALSGEGAPASPVRNVLFIMCDQLRADALSCYGAAGALRTPNIDRLARQGVRFERAYVSSAVCGPSRTSYYTGRYPSSHRVTWNRVPMPADEWSLGDYLAQAGRDCWLLGKTHFVPDRKGLAARGLSAEGAARERLDEGGFKVLERYDGHFEMEPGSAYRDYLVARGYDRERPWERDVIGSDHADGSFATGWLLRHAGLPARVAERDSETAYLTDRAMAFIDAQGEAPWVLHLSYIKPHWPYKAPAPYHDMFTAADAAPPLRGREERERPHPVHAAYQRHEESLSFAQDEVWQAVRPVYMGLVKQIDDHIGRLLDHLERSGRMRDTMIVFCSDHGDLQGDHWLGEKEYFFEGAVRVPLIVYDPAGEADARRGHTAAGIAECVDVVPTILDALGLEIPAHRVEGRSLLAATRGRDAGPVREFAVGFLDYAYREARLFLERGVTECGGMMLADGRYKYLYWQGFRPQLFDLRDDPHELRDLAAEARAAPVLKRMGEALCEWNWQRSRRCTETFEQVRARTHAHERMMNIVIGRW</sequence>
<feature type="domain" description="Sulfatase N-terminal" evidence="3">
    <location>
        <begin position="20"/>
        <end position="399"/>
    </location>
</feature>
<dbReference type="SUPFAM" id="SSF53649">
    <property type="entry name" value="Alkaline phosphatase-like"/>
    <property type="match status" value="1"/>
</dbReference>
<dbReference type="PANTHER" id="PTHR45953">
    <property type="entry name" value="IDURONATE 2-SULFATASE"/>
    <property type="match status" value="1"/>
</dbReference>
<dbReference type="Pfam" id="PF00884">
    <property type="entry name" value="Sulfatase"/>
    <property type="match status" value="1"/>
</dbReference>
<keyword evidence="5" id="KW-1185">Reference proteome</keyword>
<evidence type="ECO:0000259" key="3">
    <source>
        <dbReference type="Pfam" id="PF00884"/>
    </source>
</evidence>